<name>A0A2H5Y6S2_9CHLR</name>
<keyword evidence="1" id="KW-0175">Coiled coil</keyword>
<dbReference type="AlphaFoldDB" id="A0A2H5Y6S2"/>
<comment type="caution">
    <text evidence="2">The sequence shown here is derived from an EMBL/GenBank/DDBJ whole genome shotgun (WGS) entry which is preliminary data.</text>
</comment>
<protein>
    <submittedName>
        <fullName evidence="2">Chromosome partition protein Smc</fullName>
    </submittedName>
</protein>
<feature type="coiled-coil region" evidence="1">
    <location>
        <begin position="69"/>
        <end position="103"/>
    </location>
</feature>
<organism evidence="2 3">
    <name type="scientific">Candidatus Thermoflexus japonica</name>
    <dbReference type="NCBI Taxonomy" id="2035417"/>
    <lineage>
        <taxon>Bacteria</taxon>
        <taxon>Bacillati</taxon>
        <taxon>Chloroflexota</taxon>
        <taxon>Thermoflexia</taxon>
        <taxon>Thermoflexales</taxon>
        <taxon>Thermoflexaceae</taxon>
        <taxon>Thermoflexus</taxon>
    </lineage>
</organism>
<reference evidence="3" key="1">
    <citation type="submission" date="2017-09" db="EMBL/GenBank/DDBJ databases">
        <title>Metaegenomics of thermophilic ammonia-oxidizing enrichment culture.</title>
        <authorList>
            <person name="Kato S."/>
            <person name="Suzuki K."/>
        </authorList>
    </citation>
    <scope>NUCLEOTIDE SEQUENCE [LARGE SCALE GENOMIC DNA]</scope>
</reference>
<evidence type="ECO:0000313" key="3">
    <source>
        <dbReference type="Proteomes" id="UP000236642"/>
    </source>
</evidence>
<accession>A0A2H5Y6S2</accession>
<dbReference type="Proteomes" id="UP000236642">
    <property type="component" value="Unassembled WGS sequence"/>
</dbReference>
<evidence type="ECO:0000256" key="1">
    <source>
        <dbReference type="SAM" id="Coils"/>
    </source>
</evidence>
<gene>
    <name evidence="2" type="primary">smc_5</name>
    <name evidence="2" type="ORF">HRbin22_01329</name>
</gene>
<proteinExistence type="predicted"/>
<sequence length="412" mass="48120">MAFTVKDFEDLLRILDRYPNWREELRRRILLEELEQLPRAHRRLSVRLGRIEKSIAALAETVRKLAQDQRRHATALTKLRREVAEARAEADRRFAELVEAQRRTEESLQRLSDAFATHREEFLSYRVEADRRFAELVEAQRRTEESLQRLSDAFAAHREEFLAYRAEADRRFAELAEAQRRTEESLAAHRAETDRRFAELAEAQRRTEESLAAHRAETDRRFAELAEAQRRTEENLAALHAEMDRRFAELATTVRILVERVDRIEQDVGVLKDHDLRRRYVELAPAYFGRPNFRKIRVLSASELADLLWAALDEGRIQLEDFEEARRVDLVLRGEWEGRTLHLALETSWRIDRGDVERAVRRARILAAILGETWPAVAGNRLTEGARELLQTIREEGQPIVVALDGGIEWPS</sequence>
<dbReference type="EMBL" id="BEHY01000026">
    <property type="protein sequence ID" value="GBD09082.1"/>
    <property type="molecule type" value="Genomic_DNA"/>
</dbReference>
<evidence type="ECO:0000313" key="2">
    <source>
        <dbReference type="EMBL" id="GBD09082.1"/>
    </source>
</evidence>